<sequence length="32" mass="3306">MLQLQNVKQTLALATTVTTNGATATSDAIDTI</sequence>
<dbReference type="EMBL" id="LR797065">
    <property type="protein sequence ID" value="CAB4184370.1"/>
    <property type="molecule type" value="Genomic_DNA"/>
</dbReference>
<proteinExistence type="predicted"/>
<protein>
    <submittedName>
        <fullName evidence="1">Uncharacterized protein</fullName>
    </submittedName>
</protein>
<evidence type="ECO:0000313" key="1">
    <source>
        <dbReference type="EMBL" id="CAB4184370.1"/>
    </source>
</evidence>
<gene>
    <name evidence="1" type="ORF">UFOVP1128_1</name>
</gene>
<accession>A0A6J5QI52</accession>
<feature type="non-terminal residue" evidence="1">
    <location>
        <position position="32"/>
    </location>
</feature>
<name>A0A6J5QI52_9CAUD</name>
<reference evidence="1" key="1">
    <citation type="submission" date="2020-05" db="EMBL/GenBank/DDBJ databases">
        <authorList>
            <person name="Chiriac C."/>
            <person name="Salcher M."/>
            <person name="Ghai R."/>
            <person name="Kavagutti S V."/>
        </authorList>
    </citation>
    <scope>NUCLEOTIDE SEQUENCE</scope>
</reference>
<organism evidence="1">
    <name type="scientific">uncultured Caudovirales phage</name>
    <dbReference type="NCBI Taxonomy" id="2100421"/>
    <lineage>
        <taxon>Viruses</taxon>
        <taxon>Duplodnaviria</taxon>
        <taxon>Heunggongvirae</taxon>
        <taxon>Uroviricota</taxon>
        <taxon>Caudoviricetes</taxon>
        <taxon>Peduoviridae</taxon>
        <taxon>Maltschvirus</taxon>
        <taxon>Maltschvirus maltsch</taxon>
    </lineage>
</organism>